<evidence type="ECO:0000313" key="2">
    <source>
        <dbReference type="Proteomes" id="UP001214301"/>
    </source>
</evidence>
<keyword evidence="2" id="KW-1185">Reference proteome</keyword>
<evidence type="ECO:0000313" key="1">
    <source>
        <dbReference type="EMBL" id="WCI01844.1"/>
    </source>
</evidence>
<gene>
    <name evidence="1" type="ORF">PMC74_08150</name>
</gene>
<proteinExistence type="predicted"/>
<dbReference type="Proteomes" id="UP001214301">
    <property type="component" value="Chromosome"/>
</dbReference>
<protein>
    <submittedName>
        <fullName evidence="1">Uncharacterized protein</fullName>
    </submittedName>
</protein>
<dbReference type="RefSeq" id="WP_047583308.1">
    <property type="nucleotide sequence ID" value="NZ_CP116669.1"/>
</dbReference>
<accession>A0ABY7RE92</accession>
<name>A0ABY7RE92_9PSED</name>
<sequence>MGAITQRKRKDGSSGFTAQIQVMKEVAAVYQETQTFDRKRRAHFWIRNREAKLYEPGAIAEAKRQGITVKPMIERAS</sequence>
<dbReference type="EMBL" id="CP116669">
    <property type="protein sequence ID" value="WCI01844.1"/>
    <property type="molecule type" value="Genomic_DNA"/>
</dbReference>
<reference evidence="1 2" key="1">
    <citation type="journal article" date="2020" name="Front. Microbiol.">
        <title>Toward Biorecycling: Isolation of a Soil Bacterium That Grows on a Polyurethane Oligomer and Monomer.</title>
        <authorList>
            <person name="Espinosa M.J.C."/>
            <person name="Blanco A.C."/>
            <person name="Schmidgall T."/>
            <person name="Atanasoff-Kardjalieff A.K."/>
            <person name="Kappelmeyer U."/>
            <person name="Tischler D."/>
            <person name="Pieper D.H."/>
            <person name="Heipieper H.J."/>
            <person name="Eberlein C."/>
        </authorList>
    </citation>
    <scope>NUCLEOTIDE SEQUENCE [LARGE SCALE GENOMIC DNA]</scope>
    <source>
        <strain evidence="1 2">TDA1</strain>
    </source>
</reference>
<organism evidence="1 2">
    <name type="scientific">Pseudomonas capeferrum</name>
    <dbReference type="NCBI Taxonomy" id="1495066"/>
    <lineage>
        <taxon>Bacteria</taxon>
        <taxon>Pseudomonadati</taxon>
        <taxon>Pseudomonadota</taxon>
        <taxon>Gammaproteobacteria</taxon>
        <taxon>Pseudomonadales</taxon>
        <taxon>Pseudomonadaceae</taxon>
        <taxon>Pseudomonas</taxon>
    </lineage>
</organism>